<sequence>MKIFFGLSVLIFSLSVFGFGCQTFSLSTPSAEVKTLDKTVYTAFIINTHDWTNPEESMVVLNKVVDLHEEYQIPVDIYLDDQVTQIFQDQSPELIERLKNSSYVAVSYHLRPPYPYFWDYDWLGLDEMNQSELNNLLLNYEEHKIDLVTGQPTNEPGGYQLLKDLFGYPPYVAAVTGSPKVIPLLAKIYKDKGAIFSVTHAGTTGWQDQENSLWMRPEDLEVKVYENKSRKSGEQILVEALDELSETRPVFLNLKWHENNFYTSGTPWGSVYAPNKKDEDFLSPPYDLSKAMIGVKVKTDAEQAEQWLRYEECLIYVKNHPEIFTAINARNLAEMIE</sequence>
<reference evidence="2 3" key="1">
    <citation type="journal article" date="2015" name="Nature">
        <title>rRNA introns, odd ribosomes, and small enigmatic genomes across a large radiation of phyla.</title>
        <authorList>
            <person name="Brown C.T."/>
            <person name="Hug L.A."/>
            <person name="Thomas B.C."/>
            <person name="Sharon I."/>
            <person name="Castelle C.J."/>
            <person name="Singh A."/>
            <person name="Wilkins M.J."/>
            <person name="Williams K.H."/>
            <person name="Banfield J.F."/>
        </authorList>
    </citation>
    <scope>NUCLEOTIDE SEQUENCE [LARGE SCALE GENOMIC DNA]</scope>
</reference>
<gene>
    <name evidence="2" type="ORF">UW63_C0035G0004</name>
</gene>
<organism evidence="2 3">
    <name type="scientific">Candidatus Uhrbacteria bacterium GW2011_GWF2_44_350</name>
    <dbReference type="NCBI Taxonomy" id="1619000"/>
    <lineage>
        <taxon>Bacteria</taxon>
        <taxon>Candidatus Uhriibacteriota</taxon>
    </lineage>
</organism>
<dbReference type="PROSITE" id="PS51257">
    <property type="entry name" value="PROKAR_LIPOPROTEIN"/>
    <property type="match status" value="1"/>
</dbReference>
<keyword evidence="1" id="KW-0732">Signal</keyword>
<dbReference type="EMBL" id="LCJB01000035">
    <property type="protein sequence ID" value="KKT70131.1"/>
    <property type="molecule type" value="Genomic_DNA"/>
</dbReference>
<dbReference type="AlphaFoldDB" id="A0A0G1JEV0"/>
<dbReference type="Proteomes" id="UP000034154">
    <property type="component" value="Unassembled WGS sequence"/>
</dbReference>
<protein>
    <submittedName>
        <fullName evidence="2">Uncharacterized protein</fullName>
    </submittedName>
</protein>
<evidence type="ECO:0000313" key="2">
    <source>
        <dbReference type="EMBL" id="KKT70131.1"/>
    </source>
</evidence>
<proteinExistence type="predicted"/>
<evidence type="ECO:0000256" key="1">
    <source>
        <dbReference type="SAM" id="SignalP"/>
    </source>
</evidence>
<feature type="signal peptide" evidence="1">
    <location>
        <begin position="1"/>
        <end position="18"/>
    </location>
</feature>
<name>A0A0G1JEV0_9BACT</name>
<evidence type="ECO:0000313" key="3">
    <source>
        <dbReference type="Proteomes" id="UP000034154"/>
    </source>
</evidence>
<comment type="caution">
    <text evidence="2">The sequence shown here is derived from an EMBL/GenBank/DDBJ whole genome shotgun (WGS) entry which is preliminary data.</text>
</comment>
<accession>A0A0G1JEV0</accession>
<feature type="chain" id="PRO_5002537844" evidence="1">
    <location>
        <begin position="19"/>
        <end position="337"/>
    </location>
</feature>